<dbReference type="InterPro" id="IPR000682">
    <property type="entry name" value="PCMT"/>
</dbReference>
<dbReference type="SUPFAM" id="SSF53335">
    <property type="entry name" value="S-adenosyl-L-methionine-dependent methyltransferases"/>
    <property type="match status" value="1"/>
</dbReference>
<reference evidence="4 5" key="1">
    <citation type="submission" date="2018-05" db="EMBL/GenBank/DDBJ databases">
        <title>Genomic Encyclopedia of Type Strains, Phase IV (KMG-IV): sequencing the most valuable type-strain genomes for metagenomic binning, comparative biology and taxonomic classification.</title>
        <authorList>
            <person name="Goeker M."/>
        </authorList>
    </citation>
    <scope>NUCLEOTIDE SEQUENCE [LARGE SCALE GENOMIC DNA]</scope>
    <source>
        <strain evidence="4 5">DSM 6462</strain>
    </source>
</reference>
<evidence type="ECO:0000256" key="1">
    <source>
        <dbReference type="ARBA" id="ARBA00005369"/>
    </source>
</evidence>
<dbReference type="InterPro" id="IPR029063">
    <property type="entry name" value="SAM-dependent_MTases_sf"/>
</dbReference>
<dbReference type="GO" id="GO:0032259">
    <property type="term" value="P:methylation"/>
    <property type="evidence" value="ECO:0007669"/>
    <property type="project" value="UniProtKB-KW"/>
</dbReference>
<dbReference type="CDD" id="cd02440">
    <property type="entry name" value="AdoMet_MTases"/>
    <property type="match status" value="1"/>
</dbReference>
<dbReference type="Proteomes" id="UP000248021">
    <property type="component" value="Unassembled WGS sequence"/>
</dbReference>
<dbReference type="Gene3D" id="3.40.50.150">
    <property type="entry name" value="Vaccinia Virus protein VP39"/>
    <property type="match status" value="1"/>
</dbReference>
<evidence type="ECO:0000256" key="3">
    <source>
        <dbReference type="ARBA" id="ARBA00030757"/>
    </source>
</evidence>
<proteinExistence type="inferred from homology"/>
<dbReference type="GO" id="GO:0004719">
    <property type="term" value="F:protein-L-isoaspartate (D-aspartate) O-methyltransferase activity"/>
    <property type="evidence" value="ECO:0007669"/>
    <property type="project" value="InterPro"/>
</dbReference>
<keyword evidence="4" id="KW-0489">Methyltransferase</keyword>
<dbReference type="AlphaFoldDB" id="A0A2V3U4Y7"/>
<dbReference type="OrthoDB" id="9798496at2"/>
<evidence type="ECO:0000313" key="5">
    <source>
        <dbReference type="Proteomes" id="UP000248021"/>
    </source>
</evidence>
<dbReference type="EMBL" id="QJJK01000006">
    <property type="protein sequence ID" value="PXW58021.1"/>
    <property type="molecule type" value="Genomic_DNA"/>
</dbReference>
<keyword evidence="4" id="KW-0808">Transferase</keyword>
<comment type="similarity">
    <text evidence="1">Belongs to the methyltransferase superfamily. L-isoaspartyl/D-aspartyl protein methyltransferase family.</text>
</comment>
<protein>
    <recommendedName>
        <fullName evidence="2">Protein-L-isoaspartate O-methyltransferase</fullName>
    </recommendedName>
    <alternativeName>
        <fullName evidence="3">Protein L-isoaspartyl methyltransferase</fullName>
    </alternativeName>
</protein>
<evidence type="ECO:0000313" key="4">
    <source>
        <dbReference type="EMBL" id="PXW58021.1"/>
    </source>
</evidence>
<organism evidence="4 5">
    <name type="scientific">Chelatococcus asaccharovorans</name>
    <dbReference type="NCBI Taxonomy" id="28210"/>
    <lineage>
        <taxon>Bacteria</taxon>
        <taxon>Pseudomonadati</taxon>
        <taxon>Pseudomonadota</taxon>
        <taxon>Alphaproteobacteria</taxon>
        <taxon>Hyphomicrobiales</taxon>
        <taxon>Chelatococcaceae</taxon>
        <taxon>Chelatococcus</taxon>
    </lineage>
</organism>
<keyword evidence="5" id="KW-1185">Reference proteome</keyword>
<dbReference type="PANTHER" id="PTHR11579:SF18">
    <property type="entry name" value="PROTEIN-L-ISOASPARTATE O-METHYLTRANSFERASE"/>
    <property type="match status" value="1"/>
</dbReference>
<accession>A0A2V3U4Y7</accession>
<sequence>MNDFARLRRTMVDNQVRTYDVTSRSLLAALEDAPRELFLPEGQEDLAYSDQNLVFGDAAGGRYCMLAPMILARLIQALDIRPGARVLDVGSGFGYSALVMSLLGANVVALAGGQELAEEARKRLEACHATGIDVVVGDVASGHAARAPYDAILINGAFEVLPDALKEQLADGGQLAGIDGASGAGKAVVYGRSGGSFGCRALFEASAPILPRFVKAAAFDF</sequence>
<dbReference type="GO" id="GO:0005737">
    <property type="term" value="C:cytoplasm"/>
    <property type="evidence" value="ECO:0007669"/>
    <property type="project" value="TreeGrafter"/>
</dbReference>
<comment type="caution">
    <text evidence="4">The sequence shown here is derived from an EMBL/GenBank/DDBJ whole genome shotgun (WGS) entry which is preliminary data.</text>
</comment>
<evidence type="ECO:0000256" key="2">
    <source>
        <dbReference type="ARBA" id="ARBA00013346"/>
    </source>
</evidence>
<name>A0A2V3U4Y7_9HYPH</name>
<gene>
    <name evidence="4" type="ORF">C7450_106194</name>
</gene>
<dbReference type="PANTHER" id="PTHR11579">
    <property type="entry name" value="PROTEIN-L-ISOASPARTATE O-METHYLTRANSFERASE"/>
    <property type="match status" value="1"/>
</dbReference>
<dbReference type="RefSeq" id="WP_110375333.1">
    <property type="nucleotide sequence ID" value="NZ_CAKNFM010000006.1"/>
</dbReference>
<dbReference type="Pfam" id="PF01135">
    <property type="entry name" value="PCMT"/>
    <property type="match status" value="1"/>
</dbReference>